<organism evidence="3 4">
    <name type="scientific">Seminavis robusta</name>
    <dbReference type="NCBI Taxonomy" id="568900"/>
    <lineage>
        <taxon>Eukaryota</taxon>
        <taxon>Sar</taxon>
        <taxon>Stramenopiles</taxon>
        <taxon>Ochrophyta</taxon>
        <taxon>Bacillariophyta</taxon>
        <taxon>Bacillariophyceae</taxon>
        <taxon>Bacillariophycidae</taxon>
        <taxon>Naviculales</taxon>
        <taxon>Naviculaceae</taxon>
        <taxon>Seminavis</taxon>
    </lineage>
</organism>
<dbReference type="CDD" id="cd00056">
    <property type="entry name" value="ENDO3c"/>
    <property type="match status" value="1"/>
</dbReference>
<dbReference type="AlphaFoldDB" id="A0A9N8HAD7"/>
<dbReference type="SUPFAM" id="SSF48150">
    <property type="entry name" value="DNA-glycosylase"/>
    <property type="match status" value="1"/>
</dbReference>
<dbReference type="PANTHER" id="PTHR47203:SF1">
    <property type="entry name" value="HYPOTHETICAL BASE EXCISION DNA REPAIR PROTEIN (EUROFUNG)"/>
    <property type="match status" value="1"/>
</dbReference>
<comment type="caution">
    <text evidence="3">The sequence shown here is derived from an EMBL/GenBank/DDBJ whole genome shotgun (WGS) entry which is preliminary data.</text>
</comment>
<dbReference type="GO" id="GO:0016787">
    <property type="term" value="F:hydrolase activity"/>
    <property type="evidence" value="ECO:0007669"/>
    <property type="project" value="UniProtKB-ARBA"/>
</dbReference>
<protein>
    <submittedName>
        <fullName evidence="3">DNA glycosylase At3g47830</fullName>
    </submittedName>
</protein>
<dbReference type="Pfam" id="PF00730">
    <property type="entry name" value="HhH-GPD"/>
    <property type="match status" value="1"/>
</dbReference>
<proteinExistence type="predicted"/>
<dbReference type="EMBL" id="CAICTM010000291">
    <property type="protein sequence ID" value="CAB9507086.1"/>
    <property type="molecule type" value="Genomic_DNA"/>
</dbReference>
<evidence type="ECO:0000259" key="2">
    <source>
        <dbReference type="SMART" id="SM00478"/>
    </source>
</evidence>
<feature type="domain" description="HhH-GPD" evidence="2">
    <location>
        <begin position="105"/>
        <end position="265"/>
    </location>
</feature>
<dbReference type="InterPro" id="IPR023170">
    <property type="entry name" value="HhH_base_excis_C"/>
</dbReference>
<dbReference type="Gene3D" id="1.10.1670.10">
    <property type="entry name" value="Helix-hairpin-Helix base-excision DNA repair enzymes (C-terminal)"/>
    <property type="match status" value="1"/>
</dbReference>
<dbReference type="GO" id="GO:0140097">
    <property type="term" value="F:catalytic activity, acting on DNA"/>
    <property type="evidence" value="ECO:0007669"/>
    <property type="project" value="UniProtKB-ARBA"/>
</dbReference>
<dbReference type="SMART" id="SM00478">
    <property type="entry name" value="ENDO3c"/>
    <property type="match status" value="1"/>
</dbReference>
<evidence type="ECO:0000313" key="3">
    <source>
        <dbReference type="EMBL" id="CAB9507086.1"/>
    </source>
</evidence>
<dbReference type="OrthoDB" id="5607at2759"/>
<keyword evidence="4" id="KW-1185">Reference proteome</keyword>
<gene>
    <name evidence="3" type="ORF">SEMRO_292_G109650.1</name>
</gene>
<accession>A0A9N8HAD7</accession>
<dbReference type="Proteomes" id="UP001153069">
    <property type="component" value="Unassembled WGS sequence"/>
</dbReference>
<reference evidence="3" key="1">
    <citation type="submission" date="2020-06" db="EMBL/GenBank/DDBJ databases">
        <authorList>
            <consortium name="Plant Systems Biology data submission"/>
        </authorList>
    </citation>
    <scope>NUCLEOTIDE SEQUENCE</scope>
    <source>
        <strain evidence="3">D6</strain>
    </source>
</reference>
<dbReference type="Gene3D" id="1.10.340.30">
    <property type="entry name" value="Hypothetical protein, domain 2"/>
    <property type="match status" value="1"/>
</dbReference>
<name>A0A9N8HAD7_9STRA</name>
<dbReference type="GO" id="GO:0006284">
    <property type="term" value="P:base-excision repair"/>
    <property type="evidence" value="ECO:0007669"/>
    <property type="project" value="InterPro"/>
</dbReference>
<evidence type="ECO:0000256" key="1">
    <source>
        <dbReference type="SAM" id="MobiDB-lite"/>
    </source>
</evidence>
<feature type="region of interest" description="Disordered" evidence="1">
    <location>
        <begin position="1"/>
        <end position="57"/>
    </location>
</feature>
<dbReference type="InterPro" id="IPR011257">
    <property type="entry name" value="DNA_glycosylase"/>
</dbReference>
<sequence length="339" mass="37835">MTTPLRRSPRKAAVIDNNLKVYPDPAPSSWEPPTKKRRAAKEKNESNNDSSSRGPTHDECRFVVESLGQLHPNVLDDCQNRRSDSLGSSCGMKASIADGLVSTILSQNTTNANSTRAFQQLKKVLPTWEDVVALPDPPTKLEDAIRCGGLAKIKSKRIYTIFQTLINERQSTSLEYLRELSNDQIKKELGRFPGLGPKTISCVLLFTMMRAEFPVDTHVHRIAKDILKWIRPGDSREEAYEHLNAVVPDGCKLELHCLLIAHGRQCHRCAARGKPQFPPKDGTKLECPLVDLNKTRANLKKQQQYTVDYSKASAKPELVVSVKPEKILSTNEEDKGGTS</sequence>
<dbReference type="PANTHER" id="PTHR47203">
    <property type="match status" value="1"/>
</dbReference>
<dbReference type="InterPro" id="IPR003265">
    <property type="entry name" value="HhH-GPD_domain"/>
</dbReference>
<evidence type="ECO:0000313" key="4">
    <source>
        <dbReference type="Proteomes" id="UP001153069"/>
    </source>
</evidence>